<dbReference type="Pfam" id="PF13483">
    <property type="entry name" value="Lactamase_B_3"/>
    <property type="match status" value="1"/>
</dbReference>
<protein>
    <submittedName>
        <fullName evidence="1">MBL fold metallo-hydrolase</fullName>
    </submittedName>
</protein>
<reference evidence="1" key="1">
    <citation type="submission" date="2020-10" db="EMBL/GenBank/DDBJ databases">
        <authorList>
            <person name="Gilroy R."/>
        </authorList>
    </citation>
    <scope>NUCLEOTIDE SEQUENCE</scope>
    <source>
        <strain evidence="1">ChiBcec7-5410</strain>
    </source>
</reference>
<evidence type="ECO:0000313" key="1">
    <source>
        <dbReference type="EMBL" id="HIT95337.1"/>
    </source>
</evidence>
<dbReference type="EMBL" id="DVLW01000251">
    <property type="protein sequence ID" value="HIT95337.1"/>
    <property type="molecule type" value="Genomic_DNA"/>
</dbReference>
<dbReference type="InterPro" id="IPR050114">
    <property type="entry name" value="UPF0173_UPF0282_UlaG_hydrolase"/>
</dbReference>
<evidence type="ECO:0000313" key="2">
    <source>
        <dbReference type="Proteomes" id="UP000824160"/>
    </source>
</evidence>
<dbReference type="AlphaFoldDB" id="A0A9D1KTL4"/>
<sequence length="196" mass="21980">MAKMLYQGHGSVRFVMNDGTVIYLDPYAGEGYDLPANYIFVTHEHHDHNQVDLMPHAAGCRIITEKDSIRDGQYHLFNFGAFQVRAVEAYNSHHKKNECVGYVLLLDGKKIYCAGDTSTTAQMSKMSEMNLDYALLPIDGVYNMGPEEAAKCAGLIQAKKVIPVHMAPGELFDMERAEQLDVENRLILQPGEEIEL</sequence>
<dbReference type="SUPFAM" id="SSF56281">
    <property type="entry name" value="Metallo-hydrolase/oxidoreductase"/>
    <property type="match status" value="1"/>
</dbReference>
<dbReference type="Gene3D" id="3.60.15.10">
    <property type="entry name" value="Ribonuclease Z/Hydroxyacylglutathione hydrolase-like"/>
    <property type="match status" value="1"/>
</dbReference>
<accession>A0A9D1KTL4</accession>
<gene>
    <name evidence="1" type="ORF">IAC43_09140</name>
</gene>
<organism evidence="1 2">
    <name type="scientific">Candidatus Faecivivens stercoripullorum</name>
    <dbReference type="NCBI Taxonomy" id="2840805"/>
    <lineage>
        <taxon>Bacteria</taxon>
        <taxon>Bacillati</taxon>
        <taxon>Bacillota</taxon>
        <taxon>Clostridia</taxon>
        <taxon>Eubacteriales</taxon>
        <taxon>Oscillospiraceae</taxon>
        <taxon>Oscillospiraceae incertae sedis</taxon>
        <taxon>Candidatus Faecivivens</taxon>
    </lineage>
</organism>
<reference evidence="1" key="2">
    <citation type="journal article" date="2021" name="PeerJ">
        <title>Extensive microbial diversity within the chicken gut microbiome revealed by metagenomics and culture.</title>
        <authorList>
            <person name="Gilroy R."/>
            <person name="Ravi A."/>
            <person name="Getino M."/>
            <person name="Pursley I."/>
            <person name="Horton D.L."/>
            <person name="Alikhan N.F."/>
            <person name="Baker D."/>
            <person name="Gharbi K."/>
            <person name="Hall N."/>
            <person name="Watson M."/>
            <person name="Adriaenssens E.M."/>
            <person name="Foster-Nyarko E."/>
            <person name="Jarju S."/>
            <person name="Secka A."/>
            <person name="Antonio M."/>
            <person name="Oren A."/>
            <person name="Chaudhuri R.R."/>
            <person name="La Ragione R."/>
            <person name="Hildebrand F."/>
            <person name="Pallen M.J."/>
        </authorList>
    </citation>
    <scope>NUCLEOTIDE SEQUENCE</scope>
    <source>
        <strain evidence="1">ChiBcec7-5410</strain>
    </source>
</reference>
<dbReference type="PANTHER" id="PTHR43546">
    <property type="entry name" value="UPF0173 METAL-DEPENDENT HYDROLASE MJ1163-RELATED"/>
    <property type="match status" value="1"/>
</dbReference>
<dbReference type="PANTHER" id="PTHR43546:SF3">
    <property type="entry name" value="UPF0173 METAL-DEPENDENT HYDROLASE MJ1163"/>
    <property type="match status" value="1"/>
</dbReference>
<comment type="caution">
    <text evidence="1">The sequence shown here is derived from an EMBL/GenBank/DDBJ whole genome shotgun (WGS) entry which is preliminary data.</text>
</comment>
<dbReference type="Proteomes" id="UP000824160">
    <property type="component" value="Unassembled WGS sequence"/>
</dbReference>
<proteinExistence type="predicted"/>
<dbReference type="InterPro" id="IPR036866">
    <property type="entry name" value="RibonucZ/Hydroxyglut_hydro"/>
</dbReference>
<name>A0A9D1KTL4_9FIRM</name>